<reference evidence="2 3" key="1">
    <citation type="submission" date="2014-08" db="EMBL/GenBank/DDBJ databases">
        <authorList>
            <person name="Kuleshov K."/>
            <person name="Dedkov V."/>
            <person name="Markelov M."/>
            <person name="Pimkina E."/>
        </authorList>
    </citation>
    <scope>NUCLEOTIDE SEQUENCE [LARGE SCALE GENOMIC DNA]</scope>
    <source>
        <strain evidence="3">TOA</strain>
    </source>
</reference>
<protein>
    <submittedName>
        <fullName evidence="2">Oligopeptide ABC transporter substrate-binding protein</fullName>
    </submittedName>
</protein>
<name>A0A454C9F6_METHO</name>
<feature type="chain" id="PRO_5019036719" evidence="1">
    <location>
        <begin position="26"/>
        <end position="961"/>
    </location>
</feature>
<gene>
    <name evidence="2" type="ORF">KN71_000965</name>
</gene>
<accession>A0A454C9F6</accession>
<reference evidence="2 3" key="2">
    <citation type="submission" date="2018-10" db="EMBL/GenBank/DDBJ databases">
        <title>Detection and isolation of Mycoplasma hominis as a predominant microorganism from pelvic cavity of patient with salpingitis and tubo-ovarian abscess.</title>
        <authorList>
            <person name="Guschin A.E."/>
            <person name="Khayrullina G.A."/>
            <person name="Rakovskaya I.V."/>
            <person name="Shelenkov A.A."/>
            <person name="Shagin D.A."/>
        </authorList>
    </citation>
    <scope>NUCLEOTIDE SEQUENCE [LARGE SCALE GENOMIC DNA]</scope>
    <source>
        <strain evidence="3">TOA</strain>
    </source>
</reference>
<feature type="signal peptide" evidence="1">
    <location>
        <begin position="1"/>
        <end position="25"/>
    </location>
</feature>
<dbReference type="PROSITE" id="PS51257">
    <property type="entry name" value="PROKAR_LIPOPROTEIN"/>
    <property type="match status" value="1"/>
</dbReference>
<evidence type="ECO:0000313" key="3">
    <source>
        <dbReference type="Proteomes" id="UP000029712"/>
    </source>
</evidence>
<evidence type="ECO:0000256" key="1">
    <source>
        <dbReference type="SAM" id="SignalP"/>
    </source>
</evidence>
<dbReference type="RefSeq" id="WP_036438941.1">
    <property type="nucleotide sequence ID" value="NZ_CP033021.1"/>
</dbReference>
<dbReference type="PIRSF" id="PIRSF032899">
    <property type="entry name" value="UCP032899"/>
    <property type="match status" value="1"/>
</dbReference>
<organism evidence="2 3">
    <name type="scientific">Metamycoplasma hominis</name>
    <name type="common">Mycoplasma hominis</name>
    <dbReference type="NCBI Taxonomy" id="2098"/>
    <lineage>
        <taxon>Bacteria</taxon>
        <taxon>Bacillati</taxon>
        <taxon>Mycoplasmatota</taxon>
        <taxon>Mycoplasmoidales</taxon>
        <taxon>Metamycoplasmataceae</taxon>
        <taxon>Metamycoplasma</taxon>
    </lineage>
</organism>
<dbReference type="Gene3D" id="3.90.76.10">
    <property type="entry name" value="Dipeptide-binding Protein, Domain 1"/>
    <property type="match status" value="1"/>
</dbReference>
<sequence length="961" mass="108302">MKTKSKLWLLGLGSLLAVGVPGLVAASCKIDPAYVKGEFVYEFNAVNREPIFDADTSNSYGQYINSLPATYTGSELVRKQALTQTKTITITEKDTKKTTTYLVKPTFAKYRLELAEAIVLTEKGTNKQYVFDSDEIPSESEYPQPTKTVTDEKGNEYKVYEKTNVFVKTKGDKDVVSRSINSAFFLDKLANASKLQFVIRKGVKWVDHDGKDTGYEVKAKDFWYSWLRTYSRNLDYRLSTGGSKELDEALKSKLAEENSPVYGEQWSFGNIYTYALFGIDANKLFEKDKFIQKVSAEGNLKDREAITFESITGKENNANILSFFESQFASGTYDFMPAPSDYIDALNAKNEQVVLKSNGNALSKSETEAYRNALNSMDKESLQYKIGQYWYGTSAKSTLYSGYYYNKGIENQIQKLPKNTLYWDKKWVEDDSTIKTIVFNFQSKAVEPALYNQTAFRKYSQGTISQIGFSSLTEPQKKDVSSEPEKFGLKLNERLNVQTSIFGFVRTPFISSKLGKNYKFNENFAKLVYGSSLEDLDSGKADTSKSYLFGKGLSFRTLLYAAVNWDTYAAQASSGQATHWLAKVPEGSNLGGSDQGTANLNTIVDFRDQANSLFAIDKDGNKVDFGKELGKELSPSENAKASETESSISEKMKSAGFKVLKEKMKELLDEFFKEQKITDPEKQTIEFEVGFRYLNAPQLYINAWEKVKNVFSELDPRIKVTVKSFDDPNDPNFNAYRFDGLTGENLLAWSADYNGVASTYDGLSWGAALVPTLVKVAHQTGAEKDKFEKAFPEIAKLAKKLLEYAEENKPKLSLDFGEIDQIDNRYLNSNLPAILASYKLEKDSKTGKYVIAKKDVKGSKPKPIEFDFGKDSSGKSIEPTDLYQWSAIFWANTFKNFTNDEISKIVEEFTTFVTLGYTSDVFVGRDKFVKTLINKHYVSPTIAGSAVDSYQDWRIIKDTKK</sequence>
<evidence type="ECO:0000313" key="2">
    <source>
        <dbReference type="EMBL" id="AYN65276.1"/>
    </source>
</evidence>
<dbReference type="EMBL" id="CP033021">
    <property type="protein sequence ID" value="AYN65276.1"/>
    <property type="molecule type" value="Genomic_DNA"/>
</dbReference>
<dbReference type="AlphaFoldDB" id="A0A454C9F6"/>
<dbReference type="Proteomes" id="UP000029712">
    <property type="component" value="Chromosome"/>
</dbReference>
<dbReference type="InterPro" id="IPR017012">
    <property type="entry name" value="UCP032899"/>
</dbReference>
<dbReference type="NCBIfam" id="NF045850">
    <property type="entry name" value="ABC_Mplas_LP"/>
    <property type="match status" value="1"/>
</dbReference>
<proteinExistence type="predicted"/>
<dbReference type="OrthoDB" id="395154at2"/>
<keyword evidence="1" id="KW-0732">Signal</keyword>